<evidence type="ECO:0000256" key="2">
    <source>
        <dbReference type="SAM" id="SignalP"/>
    </source>
</evidence>
<feature type="chain" id="PRO_5045790889" description="CP12 domain-containing protein" evidence="2">
    <location>
        <begin position="21"/>
        <end position="148"/>
    </location>
</feature>
<dbReference type="Proteomes" id="UP001412067">
    <property type="component" value="Unassembled WGS sequence"/>
</dbReference>
<protein>
    <recommendedName>
        <fullName evidence="3">CP12 domain-containing protein</fullName>
    </recommendedName>
</protein>
<reference evidence="4 5" key="1">
    <citation type="journal article" date="2022" name="Nat. Plants">
        <title>Genomes of leafy and leafless Platanthera orchids illuminate the evolution of mycoheterotrophy.</title>
        <authorList>
            <person name="Li M.H."/>
            <person name="Liu K.W."/>
            <person name="Li Z."/>
            <person name="Lu H.C."/>
            <person name="Ye Q.L."/>
            <person name="Zhang D."/>
            <person name="Wang J.Y."/>
            <person name="Li Y.F."/>
            <person name="Zhong Z.M."/>
            <person name="Liu X."/>
            <person name="Yu X."/>
            <person name="Liu D.K."/>
            <person name="Tu X.D."/>
            <person name="Liu B."/>
            <person name="Hao Y."/>
            <person name="Liao X.Y."/>
            <person name="Jiang Y.T."/>
            <person name="Sun W.H."/>
            <person name="Chen J."/>
            <person name="Chen Y.Q."/>
            <person name="Ai Y."/>
            <person name="Zhai J.W."/>
            <person name="Wu S.S."/>
            <person name="Zhou Z."/>
            <person name="Hsiao Y.Y."/>
            <person name="Wu W.L."/>
            <person name="Chen Y.Y."/>
            <person name="Lin Y.F."/>
            <person name="Hsu J.L."/>
            <person name="Li C.Y."/>
            <person name="Wang Z.W."/>
            <person name="Zhao X."/>
            <person name="Zhong W.Y."/>
            <person name="Ma X.K."/>
            <person name="Ma L."/>
            <person name="Huang J."/>
            <person name="Chen G.Z."/>
            <person name="Huang M.Z."/>
            <person name="Huang L."/>
            <person name="Peng D.H."/>
            <person name="Luo Y.B."/>
            <person name="Zou S.Q."/>
            <person name="Chen S.P."/>
            <person name="Lan S."/>
            <person name="Tsai W.C."/>
            <person name="Van de Peer Y."/>
            <person name="Liu Z.J."/>
        </authorList>
    </citation>
    <scope>NUCLEOTIDE SEQUENCE [LARGE SCALE GENOMIC DNA]</scope>
    <source>
        <strain evidence="4">Lor288</strain>
    </source>
</reference>
<keyword evidence="2" id="KW-0732">Signal</keyword>
<gene>
    <name evidence="4" type="ORF">KSP40_PGU017815</name>
</gene>
<feature type="signal peptide" evidence="2">
    <location>
        <begin position="1"/>
        <end position="20"/>
    </location>
</feature>
<evidence type="ECO:0000313" key="4">
    <source>
        <dbReference type="EMBL" id="KAK8939797.1"/>
    </source>
</evidence>
<dbReference type="Pfam" id="PF02672">
    <property type="entry name" value="CP12"/>
    <property type="match status" value="1"/>
</dbReference>
<dbReference type="EMBL" id="JBBWWR010000020">
    <property type="protein sequence ID" value="KAK8939797.1"/>
    <property type="molecule type" value="Genomic_DNA"/>
</dbReference>
<dbReference type="PANTHER" id="PTHR33921">
    <property type="entry name" value="CALVIN CYCLE PROTEIN CP12-2, CHLOROPLASTIC"/>
    <property type="match status" value="1"/>
</dbReference>
<organism evidence="4 5">
    <name type="scientific">Platanthera guangdongensis</name>
    <dbReference type="NCBI Taxonomy" id="2320717"/>
    <lineage>
        <taxon>Eukaryota</taxon>
        <taxon>Viridiplantae</taxon>
        <taxon>Streptophyta</taxon>
        <taxon>Embryophyta</taxon>
        <taxon>Tracheophyta</taxon>
        <taxon>Spermatophyta</taxon>
        <taxon>Magnoliopsida</taxon>
        <taxon>Liliopsida</taxon>
        <taxon>Asparagales</taxon>
        <taxon>Orchidaceae</taxon>
        <taxon>Orchidoideae</taxon>
        <taxon>Orchideae</taxon>
        <taxon>Orchidinae</taxon>
        <taxon>Platanthera</taxon>
    </lineage>
</organism>
<evidence type="ECO:0000313" key="5">
    <source>
        <dbReference type="Proteomes" id="UP001412067"/>
    </source>
</evidence>
<feature type="domain" description="CP12" evidence="3">
    <location>
        <begin position="65"/>
        <end position="114"/>
    </location>
</feature>
<sequence length="148" mass="15407">MATFLSGVSLSALRFSSAAADVGRPSAAATALPQRTLLFATGGRPAKRTASLTAARSAPYTPEGLPKKVSESIKNAEEACGENTNSGECAAAWDEVEELSAAASHAAIASRRTPILSRPTAMIIRRPRRVPHVRQLRSGVLLLGVAGE</sequence>
<keyword evidence="5" id="KW-1185">Reference proteome</keyword>
<accession>A0ABR2LFS6</accession>
<dbReference type="SMART" id="SM01093">
    <property type="entry name" value="CP12"/>
    <property type="match status" value="1"/>
</dbReference>
<dbReference type="InterPro" id="IPR003823">
    <property type="entry name" value="CP12_dom"/>
</dbReference>
<evidence type="ECO:0000259" key="3">
    <source>
        <dbReference type="SMART" id="SM01093"/>
    </source>
</evidence>
<dbReference type="InterPro" id="IPR039314">
    <property type="entry name" value="CP12-like"/>
</dbReference>
<feature type="region of interest" description="Disordered" evidence="1">
    <location>
        <begin position="48"/>
        <end position="73"/>
    </location>
</feature>
<proteinExistence type="predicted"/>
<dbReference type="PANTHER" id="PTHR33921:SF15">
    <property type="entry name" value="CALVIN CYCLE PROTEIN CP12-2, CHLOROPLASTIC"/>
    <property type="match status" value="1"/>
</dbReference>
<evidence type="ECO:0000256" key="1">
    <source>
        <dbReference type="SAM" id="MobiDB-lite"/>
    </source>
</evidence>
<name>A0ABR2LFS6_9ASPA</name>
<comment type="caution">
    <text evidence="4">The sequence shown here is derived from an EMBL/GenBank/DDBJ whole genome shotgun (WGS) entry which is preliminary data.</text>
</comment>